<evidence type="ECO:0000256" key="3">
    <source>
        <dbReference type="ARBA" id="ARBA00022475"/>
    </source>
</evidence>
<evidence type="ECO:0000256" key="1">
    <source>
        <dbReference type="ARBA" id="ARBA00004651"/>
    </source>
</evidence>
<dbReference type="RefSeq" id="WP_219086106.1">
    <property type="nucleotide sequence ID" value="NZ_CP082781.1"/>
</dbReference>
<keyword evidence="9" id="KW-1185">Reference proteome</keyword>
<accession>A0ABY3RPN1</accession>
<evidence type="ECO:0000256" key="5">
    <source>
        <dbReference type="ARBA" id="ARBA00022989"/>
    </source>
</evidence>
<keyword evidence="5 7" id="KW-1133">Transmembrane helix</keyword>
<keyword evidence="3" id="KW-1003">Cell membrane</keyword>
<comment type="subcellular location">
    <subcellularLocation>
        <location evidence="1">Cell membrane</location>
        <topology evidence="1">Multi-pass membrane protein</topology>
    </subcellularLocation>
</comment>
<dbReference type="PANTHER" id="PTHR33452:SF1">
    <property type="entry name" value="INNER MEMBRANE PROTEIN YPHA-RELATED"/>
    <property type="match status" value="1"/>
</dbReference>
<dbReference type="Proteomes" id="UP001199642">
    <property type="component" value="Chromosome"/>
</dbReference>
<protein>
    <submittedName>
        <fullName evidence="8">DoxX family protein</fullName>
    </submittedName>
</protein>
<keyword evidence="6 7" id="KW-0472">Membrane</keyword>
<feature type="transmembrane region" description="Helical" evidence="7">
    <location>
        <begin position="54"/>
        <end position="75"/>
    </location>
</feature>
<gene>
    <name evidence="8" type="ORF">K8F61_14725</name>
</gene>
<evidence type="ECO:0000256" key="4">
    <source>
        <dbReference type="ARBA" id="ARBA00022692"/>
    </source>
</evidence>
<evidence type="ECO:0000256" key="6">
    <source>
        <dbReference type="ARBA" id="ARBA00023136"/>
    </source>
</evidence>
<dbReference type="PANTHER" id="PTHR33452">
    <property type="entry name" value="OXIDOREDUCTASE CATD-RELATED"/>
    <property type="match status" value="1"/>
</dbReference>
<evidence type="ECO:0000313" key="8">
    <source>
        <dbReference type="EMBL" id="UGS25889.1"/>
    </source>
</evidence>
<dbReference type="EMBL" id="CP082781">
    <property type="protein sequence ID" value="UGS25889.1"/>
    <property type="molecule type" value="Genomic_DNA"/>
</dbReference>
<dbReference type="InterPro" id="IPR032808">
    <property type="entry name" value="DoxX"/>
</dbReference>
<evidence type="ECO:0000256" key="7">
    <source>
        <dbReference type="SAM" id="Phobius"/>
    </source>
</evidence>
<name>A0ABY3RPN1_9MICO</name>
<dbReference type="Pfam" id="PF07681">
    <property type="entry name" value="DoxX"/>
    <property type="match status" value="1"/>
</dbReference>
<reference evidence="8 9" key="1">
    <citation type="submission" date="2023-01" db="EMBL/GenBank/DDBJ databases">
        <title>Characterization of estradiol degrading bacteria Microbacterium sp. MZT7 and reveal degrading genes through genome analysis.</title>
        <authorList>
            <person name="Hao P."/>
            <person name="Gao Y."/>
        </authorList>
    </citation>
    <scope>NUCLEOTIDE SEQUENCE [LARGE SCALE GENOMIC DNA]</scope>
    <source>
        <strain evidence="8 9">MZT7</strain>
    </source>
</reference>
<evidence type="ECO:0000313" key="9">
    <source>
        <dbReference type="Proteomes" id="UP001199642"/>
    </source>
</evidence>
<organism evidence="8 9">
    <name type="scientific">Microbacterium resistens</name>
    <dbReference type="NCBI Taxonomy" id="156977"/>
    <lineage>
        <taxon>Bacteria</taxon>
        <taxon>Bacillati</taxon>
        <taxon>Actinomycetota</taxon>
        <taxon>Actinomycetes</taxon>
        <taxon>Micrococcales</taxon>
        <taxon>Microbacteriaceae</taxon>
        <taxon>Microbacterium</taxon>
    </lineage>
</organism>
<keyword evidence="4 7" id="KW-0812">Transmembrane</keyword>
<proteinExistence type="inferred from homology"/>
<feature type="transmembrane region" description="Helical" evidence="7">
    <location>
        <begin position="109"/>
        <end position="130"/>
    </location>
</feature>
<evidence type="ECO:0000256" key="2">
    <source>
        <dbReference type="ARBA" id="ARBA00006679"/>
    </source>
</evidence>
<feature type="transmembrane region" description="Helical" evidence="7">
    <location>
        <begin position="82"/>
        <end position="103"/>
    </location>
</feature>
<comment type="similarity">
    <text evidence="2">Belongs to the DoxX family.</text>
</comment>
<sequence>MTNTSKPAASIGLLILRVVVGAIFAVHGAQKVFEFTLPGTAQAFAGMGAPLPEFTGPAIALIELVGGILLILGVLTRPAAVLLAADMVGAIFLVHLPAGFWVSEGGYEFVAVLGAAALALAFTGAGRISLDRVVMRGPARALA</sequence>
<dbReference type="InterPro" id="IPR051907">
    <property type="entry name" value="DoxX-like_oxidoreductase"/>
</dbReference>